<reference evidence="2 3" key="1">
    <citation type="journal article" date="2019" name="Mol. Biol. Evol.">
        <title>Blast fungal genomes show frequent chromosomal changes, gene gains and losses, and effector gene turnover.</title>
        <authorList>
            <person name="Gomez Luciano L.B."/>
            <person name="Jason Tsai I."/>
            <person name="Chuma I."/>
            <person name="Tosa Y."/>
            <person name="Chen Y.H."/>
            <person name="Li J.Y."/>
            <person name="Li M.Y."/>
            <person name="Jade Lu M.Y."/>
            <person name="Nakayashiki H."/>
            <person name="Li W.H."/>
        </authorList>
    </citation>
    <scope>NUCLEOTIDE SEQUENCE [LARGE SCALE GENOMIC DNA]</scope>
    <source>
        <strain evidence="2 3">NI907</strain>
    </source>
</reference>
<gene>
    <name evidence="3" type="ORF">PgNI_10190</name>
</gene>
<dbReference type="GeneID" id="41965072"/>
<dbReference type="Proteomes" id="UP000515153">
    <property type="component" value="Chromosome VII"/>
</dbReference>
<name>A0A6P8AZS7_PYRGI</name>
<sequence length="103" mass="10016">MADAMVQPAPTPPAQPAAAVVARQLTVSQSPFPDISVDIPSSIPTSIPTNIPTTIRAPGGNTTLSVTPSSTADPNGAAAGLGEGSSGAAVYGALVAVALVVLR</sequence>
<reference evidence="3" key="2">
    <citation type="submission" date="2019-10" db="EMBL/GenBank/DDBJ databases">
        <authorList>
            <consortium name="NCBI Genome Project"/>
        </authorList>
    </citation>
    <scope>NUCLEOTIDE SEQUENCE</scope>
    <source>
        <strain evidence="3">NI907</strain>
    </source>
</reference>
<dbReference type="KEGG" id="pgri:PgNI_10190"/>
<protein>
    <submittedName>
        <fullName evidence="3">Uncharacterized protein</fullName>
    </submittedName>
</protein>
<reference evidence="3" key="3">
    <citation type="submission" date="2025-08" db="UniProtKB">
        <authorList>
            <consortium name="RefSeq"/>
        </authorList>
    </citation>
    <scope>IDENTIFICATION</scope>
    <source>
        <strain evidence="3">NI907</strain>
    </source>
</reference>
<organism evidence="2 3">
    <name type="scientific">Pyricularia grisea</name>
    <name type="common">Crabgrass-specific blast fungus</name>
    <name type="synonym">Magnaporthe grisea</name>
    <dbReference type="NCBI Taxonomy" id="148305"/>
    <lineage>
        <taxon>Eukaryota</taxon>
        <taxon>Fungi</taxon>
        <taxon>Dikarya</taxon>
        <taxon>Ascomycota</taxon>
        <taxon>Pezizomycotina</taxon>
        <taxon>Sordariomycetes</taxon>
        <taxon>Sordariomycetidae</taxon>
        <taxon>Magnaporthales</taxon>
        <taxon>Pyriculariaceae</taxon>
        <taxon>Pyricularia</taxon>
    </lineage>
</organism>
<evidence type="ECO:0000313" key="3">
    <source>
        <dbReference type="RefSeq" id="XP_030980309.1"/>
    </source>
</evidence>
<dbReference type="AlphaFoldDB" id="A0A6P8AZS7"/>
<keyword evidence="2" id="KW-1185">Reference proteome</keyword>
<feature type="region of interest" description="Disordered" evidence="1">
    <location>
        <begin position="49"/>
        <end position="78"/>
    </location>
</feature>
<feature type="compositionally biased region" description="Polar residues" evidence="1">
    <location>
        <begin position="60"/>
        <end position="73"/>
    </location>
</feature>
<accession>A0A6P8AZS7</accession>
<evidence type="ECO:0000313" key="2">
    <source>
        <dbReference type="Proteomes" id="UP000515153"/>
    </source>
</evidence>
<proteinExistence type="predicted"/>
<evidence type="ECO:0000256" key="1">
    <source>
        <dbReference type="SAM" id="MobiDB-lite"/>
    </source>
</evidence>
<dbReference type="RefSeq" id="XP_030980309.1">
    <property type="nucleotide sequence ID" value="XM_031130164.1"/>
</dbReference>